<dbReference type="RefSeq" id="WP_159749598.1">
    <property type="nucleotide sequence ID" value="NZ_WUQX01000001.1"/>
</dbReference>
<name>A0A7X3MDD6_9FIRM</name>
<proteinExistence type="predicted"/>
<sequence length="59" mass="6980">MEAVSKGDIDERVQEYYDKYEILLEFRGEKEFRVHVAVQEGIEIGFFQAARIILRSLMI</sequence>
<keyword evidence="2" id="KW-1185">Reference proteome</keyword>
<protein>
    <submittedName>
        <fullName evidence="1">Uncharacterized protein</fullName>
    </submittedName>
</protein>
<comment type="caution">
    <text evidence="1">The sequence shown here is derived from an EMBL/GenBank/DDBJ whole genome shotgun (WGS) entry which is preliminary data.</text>
</comment>
<evidence type="ECO:0000313" key="2">
    <source>
        <dbReference type="Proteomes" id="UP000460412"/>
    </source>
</evidence>
<reference evidence="1 2" key="1">
    <citation type="submission" date="2019-12" db="EMBL/GenBank/DDBJ databases">
        <title>Sporaefaciens musculi gen. nov., sp. nov., a novel bacterium isolated from the caecum of an obese mouse.</title>
        <authorList>
            <person name="Rasmussen T.S."/>
            <person name="Streidl T."/>
            <person name="Hitch T.C.A."/>
            <person name="Wortmann E."/>
            <person name="Deptula P."/>
            <person name="Hansen M."/>
            <person name="Nielsen D.S."/>
            <person name="Clavel T."/>
            <person name="Vogensen F.K."/>
        </authorList>
    </citation>
    <scope>NUCLEOTIDE SEQUENCE [LARGE SCALE GENOMIC DNA]</scope>
    <source>
        <strain evidence="1 2">WCA-9-b2</strain>
    </source>
</reference>
<organism evidence="1 2">
    <name type="scientific">Sporofaciens musculi</name>
    <dbReference type="NCBI Taxonomy" id="2681861"/>
    <lineage>
        <taxon>Bacteria</taxon>
        <taxon>Bacillati</taxon>
        <taxon>Bacillota</taxon>
        <taxon>Clostridia</taxon>
        <taxon>Lachnospirales</taxon>
        <taxon>Lachnospiraceae</taxon>
        <taxon>Sporofaciens</taxon>
    </lineage>
</organism>
<dbReference type="EMBL" id="WUQX01000001">
    <property type="protein sequence ID" value="MXP74359.1"/>
    <property type="molecule type" value="Genomic_DNA"/>
</dbReference>
<dbReference type="AlphaFoldDB" id="A0A7X3MDD6"/>
<evidence type="ECO:0000313" key="1">
    <source>
        <dbReference type="EMBL" id="MXP74359.1"/>
    </source>
</evidence>
<dbReference type="Proteomes" id="UP000460412">
    <property type="component" value="Unassembled WGS sequence"/>
</dbReference>
<accession>A0A7X3MDD6</accession>
<gene>
    <name evidence="1" type="ORF">GN277_02645</name>
</gene>